<organism evidence="2 3">
    <name type="scientific">Paramylibacter kogurei</name>
    <dbReference type="NCBI Taxonomy" id="1889778"/>
    <lineage>
        <taxon>Bacteria</taxon>
        <taxon>Pseudomonadati</taxon>
        <taxon>Pseudomonadota</taxon>
        <taxon>Alphaproteobacteria</taxon>
        <taxon>Rhodobacterales</taxon>
        <taxon>Paracoccaceae</taxon>
        <taxon>Paramylibacter</taxon>
    </lineage>
</organism>
<gene>
    <name evidence="2" type="ORF">BFP76_04835</name>
</gene>
<evidence type="ECO:0000313" key="2">
    <source>
        <dbReference type="EMBL" id="PIB24530.1"/>
    </source>
</evidence>
<evidence type="ECO:0000313" key="3">
    <source>
        <dbReference type="Proteomes" id="UP000231516"/>
    </source>
</evidence>
<feature type="transmembrane region" description="Helical" evidence="1">
    <location>
        <begin position="31"/>
        <end position="57"/>
    </location>
</feature>
<keyword evidence="1" id="KW-1133">Transmembrane helix</keyword>
<keyword evidence="1" id="KW-0812">Transmembrane</keyword>
<evidence type="ECO:0000256" key="1">
    <source>
        <dbReference type="SAM" id="Phobius"/>
    </source>
</evidence>
<proteinExistence type="predicted"/>
<sequence>MTQSVIVMLTSIFAIALGCWCARKPEKTMHGILLGTSVGIGTALILHFLVSLLSYIFPFGQIDYWFATFIGKVMF</sequence>
<reference evidence="2 3" key="1">
    <citation type="submission" date="2016-08" db="EMBL/GenBank/DDBJ databases">
        <title>Draft genome of Amylibacter sp. strain 4G11.</title>
        <authorList>
            <person name="Wong S.-K."/>
            <person name="Hamasaki K."/>
            <person name="Yoshizawa S."/>
        </authorList>
    </citation>
    <scope>NUCLEOTIDE SEQUENCE [LARGE SCALE GENOMIC DNA]</scope>
    <source>
        <strain evidence="2 3">4G11</strain>
    </source>
</reference>
<keyword evidence="3" id="KW-1185">Reference proteome</keyword>
<comment type="caution">
    <text evidence="2">The sequence shown here is derived from an EMBL/GenBank/DDBJ whole genome shotgun (WGS) entry which is preliminary data.</text>
</comment>
<accession>A0A2G5K6N4</accession>
<name>A0A2G5K6N4_9RHOB</name>
<dbReference type="AlphaFoldDB" id="A0A2G5K6N4"/>
<keyword evidence="1" id="KW-0472">Membrane</keyword>
<protein>
    <submittedName>
        <fullName evidence="2">Uncharacterized protein</fullName>
    </submittedName>
</protein>
<dbReference type="EMBL" id="MDGM01000012">
    <property type="protein sequence ID" value="PIB24530.1"/>
    <property type="molecule type" value="Genomic_DNA"/>
</dbReference>
<dbReference type="Proteomes" id="UP000231516">
    <property type="component" value="Unassembled WGS sequence"/>
</dbReference>